<gene>
    <name evidence="2" type="ordered locus">Hden_2479</name>
</gene>
<name>D8JSI1_HYPDA</name>
<organism evidence="2 3">
    <name type="scientific">Hyphomicrobium denitrificans (strain ATCC 51888 / DSM 1869 / NCIMB 11706 / TK 0415)</name>
    <dbReference type="NCBI Taxonomy" id="582899"/>
    <lineage>
        <taxon>Bacteria</taxon>
        <taxon>Pseudomonadati</taxon>
        <taxon>Pseudomonadota</taxon>
        <taxon>Alphaproteobacteria</taxon>
        <taxon>Hyphomicrobiales</taxon>
        <taxon>Hyphomicrobiaceae</taxon>
        <taxon>Hyphomicrobium</taxon>
    </lineage>
</organism>
<dbReference type="Proteomes" id="UP000002033">
    <property type="component" value="Chromosome"/>
</dbReference>
<evidence type="ECO:0000313" key="3">
    <source>
        <dbReference type="Proteomes" id="UP000002033"/>
    </source>
</evidence>
<dbReference type="RefSeq" id="WP_013216434.1">
    <property type="nucleotide sequence ID" value="NC_014313.1"/>
</dbReference>
<dbReference type="EMBL" id="CP002083">
    <property type="protein sequence ID" value="ADJ24275.1"/>
    <property type="molecule type" value="Genomic_DNA"/>
</dbReference>
<feature type="signal peptide" evidence="1">
    <location>
        <begin position="1"/>
        <end position="23"/>
    </location>
</feature>
<dbReference type="SUPFAM" id="SSF53254">
    <property type="entry name" value="Phosphoglycerate mutase-like"/>
    <property type="match status" value="1"/>
</dbReference>
<sequence length="229" mass="24821" precursor="true">MTTLLTSRRIMLGSLIAGFLACAAAPDAAIADANFVFALTAGVPALKGGCTLCWRTRESGANFAPLEHANGGPSRIILMRHADKTDDPNNEDLSEAGMARAERLATYIPETLGKPDYIIATSHSKHSNRPRETVAPLANALGLKVQHDYENDEFEDLVDEIFSNPEYKGKTLVICWHHGKLPAIAALLGAAQGSYPDPWPEDAYNLILDFRYDPNSGSAPTVTRVTEPF</sequence>
<keyword evidence="3" id="KW-1185">Reference proteome</keyword>
<evidence type="ECO:0000256" key="1">
    <source>
        <dbReference type="SAM" id="SignalP"/>
    </source>
</evidence>
<dbReference type="OrthoDB" id="8448116at2"/>
<dbReference type="AlphaFoldDB" id="D8JSI1"/>
<keyword evidence="1" id="KW-0732">Signal</keyword>
<accession>D8JSI1</accession>
<dbReference type="KEGG" id="hdn:Hden_2479"/>
<reference evidence="3" key="1">
    <citation type="journal article" date="2011" name="J. Bacteriol.">
        <title>Genome sequences of eight morphologically diverse alphaproteobacteria.</title>
        <authorList>
            <consortium name="US DOE Joint Genome Institute"/>
            <person name="Brown P.J."/>
            <person name="Kysela D.T."/>
            <person name="Buechlein A."/>
            <person name="Hemmerich C."/>
            <person name="Brun Y.V."/>
        </authorList>
    </citation>
    <scope>NUCLEOTIDE SEQUENCE [LARGE SCALE GENOMIC DNA]</scope>
    <source>
        <strain evidence="3">ATCC 51888 / DSM 1869 / NCIB 11706 / TK 0415</strain>
    </source>
</reference>
<protein>
    <submittedName>
        <fullName evidence="2">Phosphoglycerate mutase</fullName>
    </submittedName>
</protein>
<dbReference type="InterPro" id="IPR029033">
    <property type="entry name" value="His_PPase_superfam"/>
</dbReference>
<proteinExistence type="predicted"/>
<evidence type="ECO:0000313" key="2">
    <source>
        <dbReference type="EMBL" id="ADJ24275.1"/>
    </source>
</evidence>
<dbReference type="HOGENOM" id="CLU_1188673_0_0_5"/>
<dbReference type="Gene3D" id="3.40.50.1240">
    <property type="entry name" value="Phosphoglycerate mutase-like"/>
    <property type="match status" value="1"/>
</dbReference>
<dbReference type="eggNOG" id="COG2062">
    <property type="taxonomic scope" value="Bacteria"/>
</dbReference>
<dbReference type="CDD" id="cd07040">
    <property type="entry name" value="HP"/>
    <property type="match status" value="1"/>
</dbReference>
<feature type="chain" id="PRO_5003116438" evidence="1">
    <location>
        <begin position="24"/>
        <end position="229"/>
    </location>
</feature>